<proteinExistence type="predicted"/>
<feature type="domain" description="DUF4935" evidence="1">
    <location>
        <begin position="8"/>
        <end position="96"/>
    </location>
</feature>
<comment type="caution">
    <text evidence="2">The sequence shown here is derived from an EMBL/GenBank/DDBJ whole genome shotgun (WGS) entry which is preliminary data.</text>
</comment>
<dbReference type="InterPro" id="IPR032557">
    <property type="entry name" value="DUF4935"/>
</dbReference>
<gene>
    <name evidence="2" type="ORF">H9968_01150</name>
</gene>
<organism evidence="2 3">
    <name type="scientific">Candidatus Anaerobutyricum stercoris</name>
    <dbReference type="NCBI Taxonomy" id="2838457"/>
    <lineage>
        <taxon>Bacteria</taxon>
        <taxon>Bacillati</taxon>
        <taxon>Bacillota</taxon>
        <taxon>Clostridia</taxon>
        <taxon>Lachnospirales</taxon>
        <taxon>Lachnospiraceae</taxon>
        <taxon>Anaerobutyricum</taxon>
    </lineage>
</organism>
<name>A0A9D2EJ96_9FIRM</name>
<dbReference type="EMBL" id="DXBR01000013">
    <property type="protein sequence ID" value="HIZ38523.1"/>
    <property type="molecule type" value="Genomic_DNA"/>
</dbReference>
<reference evidence="2" key="2">
    <citation type="submission" date="2021-04" db="EMBL/GenBank/DDBJ databases">
        <authorList>
            <person name="Gilroy R."/>
        </authorList>
    </citation>
    <scope>NUCLEOTIDE SEQUENCE</scope>
    <source>
        <strain evidence="2">CHK179-28034</strain>
    </source>
</reference>
<dbReference type="AlphaFoldDB" id="A0A9D2EJ96"/>
<dbReference type="Proteomes" id="UP000824049">
    <property type="component" value="Unassembled WGS sequence"/>
</dbReference>
<evidence type="ECO:0000313" key="2">
    <source>
        <dbReference type="EMBL" id="HIZ38523.1"/>
    </source>
</evidence>
<sequence>MIKYPIYVTLDTNILDSANYDFDEKSTLQLLANYVKKGKVKVVLSNIVVKEAEKHISEKEIFEIEKWISSKCEDASRKMEITNLPYNIGYGDDIEILGIDDQKLFFQIDEININPSAGDKEWIDISLSNKKQIIANGTVELTVGYIEYDEDGGVADALDDKIYYSYYSIIEQLDNFILEQNEYMKTEKAIIEIIEEAIK</sequence>
<evidence type="ECO:0000313" key="3">
    <source>
        <dbReference type="Proteomes" id="UP000824049"/>
    </source>
</evidence>
<dbReference type="Pfam" id="PF16289">
    <property type="entry name" value="PIN_12"/>
    <property type="match status" value="1"/>
</dbReference>
<reference evidence="2" key="1">
    <citation type="journal article" date="2021" name="PeerJ">
        <title>Extensive microbial diversity within the chicken gut microbiome revealed by metagenomics and culture.</title>
        <authorList>
            <person name="Gilroy R."/>
            <person name="Ravi A."/>
            <person name="Getino M."/>
            <person name="Pursley I."/>
            <person name="Horton D.L."/>
            <person name="Alikhan N.F."/>
            <person name="Baker D."/>
            <person name="Gharbi K."/>
            <person name="Hall N."/>
            <person name="Watson M."/>
            <person name="Adriaenssens E.M."/>
            <person name="Foster-Nyarko E."/>
            <person name="Jarju S."/>
            <person name="Secka A."/>
            <person name="Antonio M."/>
            <person name="Oren A."/>
            <person name="Chaudhuri R.R."/>
            <person name="La Ragione R."/>
            <person name="Hildebrand F."/>
            <person name="Pallen M.J."/>
        </authorList>
    </citation>
    <scope>NUCLEOTIDE SEQUENCE</scope>
    <source>
        <strain evidence="2">CHK179-28034</strain>
    </source>
</reference>
<protein>
    <submittedName>
        <fullName evidence="2">DUF4935 domain-containing protein</fullName>
    </submittedName>
</protein>
<evidence type="ECO:0000259" key="1">
    <source>
        <dbReference type="Pfam" id="PF16289"/>
    </source>
</evidence>
<accession>A0A9D2EJ96</accession>